<organism evidence="14 15">
    <name type="scientific">Metabacillus arenae</name>
    <dbReference type="NCBI Taxonomy" id="2771434"/>
    <lineage>
        <taxon>Bacteria</taxon>
        <taxon>Bacillati</taxon>
        <taxon>Bacillota</taxon>
        <taxon>Bacilli</taxon>
        <taxon>Bacillales</taxon>
        <taxon>Bacillaceae</taxon>
        <taxon>Metabacillus</taxon>
    </lineage>
</organism>
<evidence type="ECO:0000256" key="8">
    <source>
        <dbReference type="ARBA" id="ARBA00060590"/>
    </source>
</evidence>
<comment type="cofactor">
    <cofactor evidence="12">
        <name>a divalent metal cation</name>
        <dbReference type="ChEBI" id="CHEBI:60240"/>
    </cofactor>
    <text evidence="12">Binds 1 divalent metal cation per subunit.</text>
</comment>
<dbReference type="CDD" id="cd00854">
    <property type="entry name" value="NagA"/>
    <property type="match status" value="1"/>
</dbReference>
<dbReference type="FunFam" id="3.20.20.140:FF:000004">
    <property type="entry name" value="N-acetylglucosamine-6-phosphate deacetylase"/>
    <property type="match status" value="1"/>
</dbReference>
<evidence type="ECO:0000313" key="15">
    <source>
        <dbReference type="Proteomes" id="UP000626844"/>
    </source>
</evidence>
<dbReference type="Gene3D" id="3.20.20.140">
    <property type="entry name" value="Metal-dependent hydrolases"/>
    <property type="match status" value="1"/>
</dbReference>
<sequence>MMENVIITGLNVYGEQQTYSNGFIKIEKGLIKEIGSLNDINDITGYKFIQIPSSYFAVPGAIDIHIHGVNGADTMDASNDALSTMAEALPKEGTTSFLATTMTQSKHAIENALINAGEYIEENHQAGLAEIVGIHLEGPFLNYKRAGAQPFEYMLKPTIELFNQWQGLAQGHIKLVTIAPEIDGGLELIEYMSEQGVISSIGHSDATYDEMIKGIQAGAAHVTHLFNGMRGLHHRDPGTAGAALIHEELKTEIIADGIHVHPKTVKLAYHQKGHEGMIIITDAMRAKCLPNGEYELGGQKVFVEDGKAVLENGSLAGSVLQMNQAINNMMEFTGCSLRDVIWMSSVTPAKQLGIFDRKGSIEAGKDADIVILDENHNVWMTLCKGEIAYQREEITHEHLAN</sequence>
<evidence type="ECO:0000256" key="4">
    <source>
        <dbReference type="ARBA" id="ARBA00022723"/>
    </source>
</evidence>
<feature type="binding site" evidence="11">
    <location>
        <begin position="227"/>
        <end position="228"/>
    </location>
    <ligand>
        <name>substrate</name>
    </ligand>
</feature>
<evidence type="ECO:0000256" key="1">
    <source>
        <dbReference type="ARBA" id="ARBA00010716"/>
    </source>
</evidence>
<evidence type="ECO:0000256" key="9">
    <source>
        <dbReference type="PIRNR" id="PIRNR038994"/>
    </source>
</evidence>
<protein>
    <recommendedName>
        <fullName evidence="3">N-acetylglucosamine-6-phosphate deacetylase</fullName>
        <ecNumber evidence="2">3.5.1.25</ecNumber>
    </recommendedName>
</protein>
<dbReference type="InterPro" id="IPR011059">
    <property type="entry name" value="Metal-dep_hydrolase_composite"/>
</dbReference>
<dbReference type="SUPFAM" id="SSF51556">
    <property type="entry name" value="Metallo-dependent hydrolases"/>
    <property type="match status" value="1"/>
</dbReference>
<dbReference type="InterPro" id="IPR006680">
    <property type="entry name" value="Amidohydro-rel"/>
</dbReference>
<feature type="binding site" evidence="11">
    <location>
        <position position="259"/>
    </location>
    <ligand>
        <name>substrate</name>
    </ligand>
</feature>
<dbReference type="AlphaFoldDB" id="A0A926NFR1"/>
<evidence type="ECO:0000256" key="3">
    <source>
        <dbReference type="ARBA" id="ARBA00018029"/>
    </source>
</evidence>
<dbReference type="GO" id="GO:0008448">
    <property type="term" value="F:N-acetylglucosamine-6-phosphate deacetylase activity"/>
    <property type="evidence" value="ECO:0007669"/>
    <property type="project" value="UniProtKB-EC"/>
</dbReference>
<evidence type="ECO:0000256" key="12">
    <source>
        <dbReference type="PIRSR" id="PIRSR038994-3"/>
    </source>
</evidence>
<reference evidence="14" key="1">
    <citation type="submission" date="2020-09" db="EMBL/GenBank/DDBJ databases">
        <title>A novel bacterium of genus Bacillus, isolated from South China Sea.</title>
        <authorList>
            <person name="Huang H."/>
            <person name="Mo K."/>
            <person name="Hu Y."/>
        </authorList>
    </citation>
    <scope>NUCLEOTIDE SEQUENCE</scope>
    <source>
        <strain evidence="14">IB182487</strain>
    </source>
</reference>
<keyword evidence="15" id="KW-1185">Reference proteome</keyword>
<feature type="binding site" evidence="11">
    <location>
        <position position="148"/>
    </location>
    <ligand>
        <name>substrate</name>
    </ligand>
</feature>
<comment type="catalytic activity">
    <reaction evidence="7">
        <text>N-acetyl-D-glucosamine 6-phosphate + H2O = D-glucosamine 6-phosphate + acetate</text>
        <dbReference type="Rhea" id="RHEA:22936"/>
        <dbReference type="ChEBI" id="CHEBI:15377"/>
        <dbReference type="ChEBI" id="CHEBI:30089"/>
        <dbReference type="ChEBI" id="CHEBI:57513"/>
        <dbReference type="ChEBI" id="CHEBI:58725"/>
        <dbReference type="EC" id="3.5.1.25"/>
    </reaction>
</comment>
<dbReference type="Gene3D" id="2.30.40.10">
    <property type="entry name" value="Urease, subunit C, domain 1"/>
    <property type="match status" value="1"/>
</dbReference>
<evidence type="ECO:0000256" key="2">
    <source>
        <dbReference type="ARBA" id="ARBA00011899"/>
    </source>
</evidence>
<keyword evidence="4 12" id="KW-0479">Metal-binding</keyword>
<feature type="binding site" evidence="12">
    <location>
        <position position="203"/>
    </location>
    <ligand>
        <name>Zn(2+)</name>
        <dbReference type="ChEBI" id="CHEBI:29105"/>
    </ligand>
</feature>
<feature type="binding site" evidence="11">
    <location>
        <begin position="315"/>
        <end position="317"/>
    </location>
    <ligand>
        <name>substrate</name>
    </ligand>
</feature>
<evidence type="ECO:0000313" key="14">
    <source>
        <dbReference type="EMBL" id="MBD1380290.1"/>
    </source>
</evidence>
<name>A0A926NFR1_9BACI</name>
<evidence type="ECO:0000256" key="11">
    <source>
        <dbReference type="PIRSR" id="PIRSR038994-2"/>
    </source>
</evidence>
<feature type="binding site" evidence="12">
    <location>
        <position position="224"/>
    </location>
    <ligand>
        <name>Zn(2+)</name>
        <dbReference type="ChEBI" id="CHEBI:29105"/>
    </ligand>
</feature>
<dbReference type="InterPro" id="IPR032466">
    <property type="entry name" value="Metal_Hydrolase"/>
</dbReference>
<feature type="binding site" evidence="11">
    <location>
        <position position="235"/>
    </location>
    <ligand>
        <name>substrate</name>
    </ligand>
</feature>
<proteinExistence type="inferred from homology"/>
<gene>
    <name evidence="14" type="primary">nagA</name>
    <name evidence="14" type="ORF">IC621_08615</name>
</gene>
<keyword evidence="6 9" id="KW-0119">Carbohydrate metabolism</keyword>
<dbReference type="SUPFAM" id="SSF51338">
    <property type="entry name" value="Composite domain of metallo-dependent hydrolases"/>
    <property type="match status" value="1"/>
</dbReference>
<comment type="pathway">
    <text evidence="8">Amino-sugar metabolism; N-acetylneuraminate degradation; D-fructose 6-phosphate from N-acetylneuraminate: step 4/5.</text>
</comment>
<feature type="domain" description="Amidohydrolase-related" evidence="13">
    <location>
        <begin position="57"/>
        <end position="387"/>
    </location>
</feature>
<comment type="similarity">
    <text evidence="1 9">Belongs to the metallo-dependent hydrolases superfamily. NagA family.</text>
</comment>
<feature type="binding site" evidence="12">
    <location>
        <position position="137"/>
    </location>
    <ligand>
        <name>Zn(2+)</name>
        <dbReference type="ChEBI" id="CHEBI:29105"/>
    </ligand>
</feature>
<evidence type="ECO:0000259" key="13">
    <source>
        <dbReference type="Pfam" id="PF01979"/>
    </source>
</evidence>
<dbReference type="Pfam" id="PF01979">
    <property type="entry name" value="Amidohydro_1"/>
    <property type="match status" value="1"/>
</dbReference>
<dbReference type="GO" id="GO:0006046">
    <property type="term" value="P:N-acetylglucosamine catabolic process"/>
    <property type="evidence" value="ECO:0007669"/>
    <property type="project" value="TreeGrafter"/>
</dbReference>
<dbReference type="PANTHER" id="PTHR11113">
    <property type="entry name" value="N-ACETYLGLUCOSAMINE-6-PHOSPHATE DEACETYLASE"/>
    <property type="match status" value="1"/>
</dbReference>
<evidence type="ECO:0000256" key="6">
    <source>
        <dbReference type="ARBA" id="ARBA00023277"/>
    </source>
</evidence>
<dbReference type="InterPro" id="IPR003764">
    <property type="entry name" value="GlcNAc_6-P_deAcase"/>
</dbReference>
<dbReference type="PANTHER" id="PTHR11113:SF14">
    <property type="entry name" value="N-ACETYLGLUCOSAMINE-6-PHOSPHATE DEACETYLASE"/>
    <property type="match status" value="1"/>
</dbReference>
<dbReference type="EMBL" id="JACXAI010000008">
    <property type="protein sequence ID" value="MBD1380290.1"/>
    <property type="molecule type" value="Genomic_DNA"/>
</dbReference>
<evidence type="ECO:0000256" key="7">
    <source>
        <dbReference type="ARBA" id="ARBA00047647"/>
    </source>
</evidence>
<keyword evidence="5 9" id="KW-0378">Hydrolase</keyword>
<dbReference type="GO" id="GO:0046872">
    <property type="term" value="F:metal ion binding"/>
    <property type="evidence" value="ECO:0007669"/>
    <property type="project" value="UniProtKB-KW"/>
</dbReference>
<comment type="caution">
    <text evidence="14">The sequence shown here is derived from an EMBL/GenBank/DDBJ whole genome shotgun (WGS) entry which is preliminary data.</text>
</comment>
<accession>A0A926NFR1</accession>
<dbReference type="PIRSF" id="PIRSF038994">
    <property type="entry name" value="NagA"/>
    <property type="match status" value="1"/>
</dbReference>
<evidence type="ECO:0000256" key="10">
    <source>
        <dbReference type="PIRSR" id="PIRSR038994-1"/>
    </source>
</evidence>
<dbReference type="NCBIfam" id="TIGR00221">
    <property type="entry name" value="nagA"/>
    <property type="match status" value="1"/>
</dbReference>
<evidence type="ECO:0000256" key="5">
    <source>
        <dbReference type="ARBA" id="ARBA00022801"/>
    </source>
</evidence>
<dbReference type="EC" id="3.5.1.25" evidence="2"/>
<feature type="active site" description="Proton donor/acceptor" evidence="10">
    <location>
        <position position="282"/>
    </location>
</feature>
<dbReference type="Proteomes" id="UP000626844">
    <property type="component" value="Unassembled WGS sequence"/>
</dbReference>